<accession>A0A839TV68</accession>
<evidence type="ECO:0000259" key="2">
    <source>
        <dbReference type="PROSITE" id="PS50937"/>
    </source>
</evidence>
<organism evidence="3 4">
    <name type="scientific">Paenibacillus rhizosphaerae</name>
    <dbReference type="NCBI Taxonomy" id="297318"/>
    <lineage>
        <taxon>Bacteria</taxon>
        <taxon>Bacillati</taxon>
        <taxon>Bacillota</taxon>
        <taxon>Bacilli</taxon>
        <taxon>Bacillales</taxon>
        <taxon>Paenibacillaceae</taxon>
        <taxon>Paenibacillus</taxon>
    </lineage>
</organism>
<dbReference type="AlphaFoldDB" id="A0A839TV68"/>
<dbReference type="GO" id="GO:0003700">
    <property type="term" value="F:DNA-binding transcription factor activity"/>
    <property type="evidence" value="ECO:0007669"/>
    <property type="project" value="InterPro"/>
</dbReference>
<feature type="domain" description="HTH merR-type" evidence="2">
    <location>
        <begin position="4"/>
        <end position="73"/>
    </location>
</feature>
<reference evidence="3 4" key="1">
    <citation type="submission" date="2020-08" db="EMBL/GenBank/DDBJ databases">
        <title>Genomic Encyclopedia of Type Strains, Phase III (KMG-III): the genomes of soil and plant-associated and newly described type strains.</title>
        <authorList>
            <person name="Whitman W."/>
        </authorList>
    </citation>
    <scope>NUCLEOTIDE SEQUENCE [LARGE SCALE GENOMIC DNA]</scope>
    <source>
        <strain evidence="3 4">CECT 5831</strain>
    </source>
</reference>
<dbReference type="InterPro" id="IPR009061">
    <property type="entry name" value="DNA-bd_dom_put_sf"/>
</dbReference>
<dbReference type="CDD" id="cd01109">
    <property type="entry name" value="HTH_YyaN"/>
    <property type="match status" value="1"/>
</dbReference>
<dbReference type="Gene3D" id="1.10.1660.10">
    <property type="match status" value="1"/>
</dbReference>
<dbReference type="Proteomes" id="UP000517523">
    <property type="component" value="Unassembled WGS sequence"/>
</dbReference>
<sequence>MDNKFSSKQVSEKTGLSIPTLRYYEQIGLIDGIERDEKGYRRYSESDIAWFEMIKYFRALDMPIREMQQFLALHHRENSTTSVRREFMESYRGKIIDQRKELEKTLKKIDHKIDLFKSLEASSSN</sequence>
<comment type="caution">
    <text evidence="3">The sequence shown here is derived from an EMBL/GenBank/DDBJ whole genome shotgun (WGS) entry which is preliminary data.</text>
</comment>
<dbReference type="GO" id="GO:0003677">
    <property type="term" value="F:DNA binding"/>
    <property type="evidence" value="ECO:0007669"/>
    <property type="project" value="UniProtKB-KW"/>
</dbReference>
<evidence type="ECO:0000313" key="3">
    <source>
        <dbReference type="EMBL" id="MBB3131054.1"/>
    </source>
</evidence>
<dbReference type="InterPro" id="IPR000551">
    <property type="entry name" value="MerR-type_HTH_dom"/>
</dbReference>
<dbReference type="SMART" id="SM00422">
    <property type="entry name" value="HTH_MERR"/>
    <property type="match status" value="1"/>
</dbReference>
<proteinExistence type="predicted"/>
<dbReference type="EMBL" id="JACHXJ010000006">
    <property type="protein sequence ID" value="MBB3131054.1"/>
    <property type="molecule type" value="Genomic_DNA"/>
</dbReference>
<dbReference type="Pfam" id="PF13411">
    <property type="entry name" value="MerR_1"/>
    <property type="match status" value="1"/>
</dbReference>
<dbReference type="PANTHER" id="PTHR30204:SF98">
    <property type="entry name" value="HTH-TYPE TRANSCRIPTIONAL REGULATOR ADHR"/>
    <property type="match status" value="1"/>
</dbReference>
<name>A0A839TV68_9BACL</name>
<keyword evidence="1 3" id="KW-0238">DNA-binding</keyword>
<dbReference type="PROSITE" id="PS50937">
    <property type="entry name" value="HTH_MERR_2"/>
    <property type="match status" value="1"/>
</dbReference>
<gene>
    <name evidence="3" type="ORF">FHS19_005774</name>
</gene>
<dbReference type="PANTHER" id="PTHR30204">
    <property type="entry name" value="REDOX-CYCLING DRUG-SENSING TRANSCRIPTIONAL ACTIVATOR SOXR"/>
    <property type="match status" value="1"/>
</dbReference>
<evidence type="ECO:0000256" key="1">
    <source>
        <dbReference type="ARBA" id="ARBA00023125"/>
    </source>
</evidence>
<dbReference type="SUPFAM" id="SSF46955">
    <property type="entry name" value="Putative DNA-binding domain"/>
    <property type="match status" value="1"/>
</dbReference>
<dbReference type="RefSeq" id="WP_183585476.1">
    <property type="nucleotide sequence ID" value="NZ_JACHXJ010000006.1"/>
</dbReference>
<dbReference type="InterPro" id="IPR047057">
    <property type="entry name" value="MerR_fam"/>
</dbReference>
<evidence type="ECO:0000313" key="4">
    <source>
        <dbReference type="Proteomes" id="UP000517523"/>
    </source>
</evidence>
<protein>
    <submittedName>
        <fullName evidence="3">DNA-binding transcriptional MerR regulator</fullName>
    </submittedName>
</protein>